<feature type="domain" description="Major facilitator superfamily (MFS) profile" evidence="8">
    <location>
        <begin position="21"/>
        <end position="592"/>
    </location>
</feature>
<proteinExistence type="predicted"/>
<dbReference type="CDD" id="cd17330">
    <property type="entry name" value="MFS_SLC46_TetA_like"/>
    <property type="match status" value="1"/>
</dbReference>
<protein>
    <recommendedName>
        <fullName evidence="8">Major facilitator superfamily (MFS) profile domain-containing protein</fullName>
    </recommendedName>
</protein>
<dbReference type="GO" id="GO:0022857">
    <property type="term" value="F:transmembrane transporter activity"/>
    <property type="evidence" value="ECO:0007669"/>
    <property type="project" value="InterPro"/>
</dbReference>
<feature type="transmembrane region" description="Helical" evidence="7">
    <location>
        <begin position="501"/>
        <end position="521"/>
    </location>
</feature>
<dbReference type="GO" id="GO:0016020">
    <property type="term" value="C:membrane"/>
    <property type="evidence" value="ECO:0007669"/>
    <property type="project" value="UniProtKB-SubCell"/>
</dbReference>
<evidence type="ECO:0000259" key="8">
    <source>
        <dbReference type="PROSITE" id="PS50850"/>
    </source>
</evidence>
<evidence type="ECO:0000313" key="9">
    <source>
        <dbReference type="EMBL" id="KAG7664218.1"/>
    </source>
</evidence>
<keyword evidence="4 7" id="KW-1133">Transmembrane helix</keyword>
<feature type="transmembrane region" description="Helical" evidence="7">
    <location>
        <begin position="59"/>
        <end position="81"/>
    </location>
</feature>
<dbReference type="OrthoDB" id="10262656at2759"/>
<keyword evidence="2" id="KW-0813">Transport</keyword>
<accession>A0A8J5UJ52</accession>
<feature type="transmembrane region" description="Helical" evidence="7">
    <location>
        <begin position="462"/>
        <end position="481"/>
    </location>
</feature>
<evidence type="ECO:0000256" key="4">
    <source>
        <dbReference type="ARBA" id="ARBA00022989"/>
    </source>
</evidence>
<evidence type="ECO:0000256" key="7">
    <source>
        <dbReference type="SAM" id="Phobius"/>
    </source>
</evidence>
<evidence type="ECO:0000256" key="3">
    <source>
        <dbReference type="ARBA" id="ARBA00022692"/>
    </source>
</evidence>
<dbReference type="AlphaFoldDB" id="A0A8J5UJ52"/>
<comment type="caution">
    <text evidence="9">The sequence shown here is derived from an EMBL/GenBank/DDBJ whole genome shotgun (WGS) entry which is preliminary data.</text>
</comment>
<feature type="compositionally biased region" description="Acidic residues" evidence="6">
    <location>
        <begin position="310"/>
        <end position="325"/>
    </location>
</feature>
<evidence type="ECO:0000313" key="10">
    <source>
        <dbReference type="Proteomes" id="UP000694255"/>
    </source>
</evidence>
<feature type="region of interest" description="Disordered" evidence="6">
    <location>
        <begin position="276"/>
        <end position="326"/>
    </location>
</feature>
<feature type="transmembrane region" description="Helical" evidence="7">
    <location>
        <begin position="93"/>
        <end position="110"/>
    </location>
</feature>
<reference evidence="9 10" key="1">
    <citation type="journal article" date="2021" name="DNA Res.">
        <title>Genome analysis of Candida subhashii reveals its hybrid nature and dual mitochondrial genome conformations.</title>
        <authorList>
            <person name="Mixao V."/>
            <person name="Hegedusova E."/>
            <person name="Saus E."/>
            <person name="Pryszcz L.P."/>
            <person name="Cillingova A."/>
            <person name="Nosek J."/>
            <person name="Gabaldon T."/>
        </authorList>
    </citation>
    <scope>NUCLEOTIDE SEQUENCE [LARGE SCALE GENOMIC DNA]</scope>
    <source>
        <strain evidence="9 10">CBS 10753</strain>
    </source>
</reference>
<organism evidence="9 10">
    <name type="scientific">[Candida] subhashii</name>
    <dbReference type="NCBI Taxonomy" id="561895"/>
    <lineage>
        <taxon>Eukaryota</taxon>
        <taxon>Fungi</taxon>
        <taxon>Dikarya</taxon>
        <taxon>Ascomycota</taxon>
        <taxon>Saccharomycotina</taxon>
        <taxon>Pichiomycetes</taxon>
        <taxon>Debaryomycetaceae</taxon>
        <taxon>Spathaspora</taxon>
    </lineage>
</organism>
<feature type="transmembrane region" description="Helical" evidence="7">
    <location>
        <begin position="150"/>
        <end position="169"/>
    </location>
</feature>
<keyword evidence="10" id="KW-1185">Reference proteome</keyword>
<feature type="transmembrane region" description="Helical" evidence="7">
    <location>
        <begin position="20"/>
        <end position="47"/>
    </location>
</feature>
<evidence type="ECO:0000256" key="5">
    <source>
        <dbReference type="ARBA" id="ARBA00023136"/>
    </source>
</evidence>
<name>A0A8J5UJ52_9ASCO</name>
<dbReference type="InterPro" id="IPR020846">
    <property type="entry name" value="MFS_dom"/>
</dbReference>
<feature type="transmembrane region" description="Helical" evidence="7">
    <location>
        <begin position="216"/>
        <end position="238"/>
    </location>
</feature>
<evidence type="ECO:0000256" key="6">
    <source>
        <dbReference type="SAM" id="MobiDB-lite"/>
    </source>
</evidence>
<dbReference type="Proteomes" id="UP000694255">
    <property type="component" value="Unassembled WGS sequence"/>
</dbReference>
<gene>
    <name evidence="9" type="ORF">J8A68_002232</name>
</gene>
<feature type="transmembrane region" description="Helical" evidence="7">
    <location>
        <begin position="431"/>
        <end position="450"/>
    </location>
</feature>
<feature type="transmembrane region" description="Helical" evidence="7">
    <location>
        <begin position="568"/>
        <end position="586"/>
    </location>
</feature>
<dbReference type="InterPro" id="IPR011701">
    <property type="entry name" value="MFS"/>
</dbReference>
<dbReference type="PROSITE" id="PS50850">
    <property type="entry name" value="MFS"/>
    <property type="match status" value="1"/>
</dbReference>
<dbReference type="Pfam" id="PF07690">
    <property type="entry name" value="MFS_1"/>
    <property type="match status" value="2"/>
</dbReference>
<dbReference type="RefSeq" id="XP_049264450.1">
    <property type="nucleotide sequence ID" value="XM_049405960.1"/>
</dbReference>
<feature type="compositionally biased region" description="Polar residues" evidence="6">
    <location>
        <begin position="299"/>
        <end position="308"/>
    </location>
</feature>
<dbReference type="GeneID" id="73469033"/>
<comment type="subcellular location">
    <subcellularLocation>
        <location evidence="1">Membrane</location>
        <topology evidence="1">Multi-pass membrane protein</topology>
    </subcellularLocation>
</comment>
<feature type="compositionally biased region" description="Polar residues" evidence="6">
    <location>
        <begin position="276"/>
        <end position="291"/>
    </location>
</feature>
<evidence type="ECO:0000256" key="2">
    <source>
        <dbReference type="ARBA" id="ARBA00022448"/>
    </source>
</evidence>
<evidence type="ECO:0000256" key="1">
    <source>
        <dbReference type="ARBA" id="ARBA00004141"/>
    </source>
</evidence>
<keyword evidence="3 7" id="KW-0812">Transmembrane</keyword>
<feature type="transmembrane region" description="Helical" evidence="7">
    <location>
        <begin position="388"/>
        <end position="411"/>
    </location>
</feature>
<dbReference type="EMBL" id="JAGSYN010000102">
    <property type="protein sequence ID" value="KAG7664218.1"/>
    <property type="molecule type" value="Genomic_DNA"/>
</dbReference>
<keyword evidence="5 7" id="KW-0472">Membrane</keyword>
<dbReference type="PANTHER" id="PTHR23504:SF15">
    <property type="entry name" value="MAJOR FACILITATOR SUPERFAMILY (MFS) PROFILE DOMAIN-CONTAINING PROTEIN"/>
    <property type="match status" value="1"/>
</dbReference>
<dbReference type="PANTHER" id="PTHR23504">
    <property type="entry name" value="MAJOR FACILITATOR SUPERFAMILY DOMAIN-CONTAINING PROTEIN 10"/>
    <property type="match status" value="1"/>
</dbReference>
<sequence>MAETTPKLTFREQMKGFPVWQMVVLSLIRFSEPIAFTSLFPYVYFMIRDFHIAKTPADIATYSGYLAASFAFFQFFFCVQWGRASDKVGRKRILMLGLAGTSVSMLIFGFSPNFYVAMFARSLMGTLNGNISVIRTSIGEIATERRHQGIAFSTLPLLWNIGAVVGPMVGGSKYLTRPKNPNSEGTAFIGTYLLGVQSEASNNDNLYERFLNKYPYALSNIVVACFLLFSLTMGFLFLEEPCDKFKKKRDVGLEIGDFILTKLGFKMPVRPWQKVKQTQTTSSIPSESVPTESAPLITSRLSSEQVYSTVDDEDEENVDNEDSESIDSFGPITKSYSRALVRRYSSSQLGPVVSRTTTSASILTTNISQSFTREIFTPAVIQTMVANFLIAFHNVICSEFLPVLLAGRLLVDELKFPFTIVGGFGYDSDSIGKLLSISGFAGAVGVMCIFPILDRNFKTLTLLRFSGLIFPVAYAIVPYLIFTRTEYNPNCPPWLTKTLLYILFCVSNVSGAVGFPNILILVHRSAPARHRAFVNSCALSMNSLSRFIGPISWGYLMSFSDKYKIGWLSWWVLSILALVMVVQTFFMKDYDEDEEDNKHGNDNQV</sequence>